<keyword evidence="2" id="KW-1185">Reference proteome</keyword>
<organism evidence="1 2">
    <name type="scientific">Podospora didyma</name>
    <dbReference type="NCBI Taxonomy" id="330526"/>
    <lineage>
        <taxon>Eukaryota</taxon>
        <taxon>Fungi</taxon>
        <taxon>Dikarya</taxon>
        <taxon>Ascomycota</taxon>
        <taxon>Pezizomycotina</taxon>
        <taxon>Sordariomycetes</taxon>
        <taxon>Sordariomycetidae</taxon>
        <taxon>Sordariales</taxon>
        <taxon>Podosporaceae</taxon>
        <taxon>Podospora</taxon>
    </lineage>
</organism>
<dbReference type="InterPro" id="IPR029045">
    <property type="entry name" value="ClpP/crotonase-like_dom_sf"/>
</dbReference>
<evidence type="ECO:0000313" key="2">
    <source>
        <dbReference type="Proteomes" id="UP001285441"/>
    </source>
</evidence>
<protein>
    <submittedName>
        <fullName evidence="1">Uncharacterized protein</fullName>
    </submittedName>
</protein>
<dbReference type="EMBL" id="JAULSW010000007">
    <property type="protein sequence ID" value="KAK3375362.1"/>
    <property type="molecule type" value="Genomic_DNA"/>
</dbReference>
<sequence length="61" mass="7110">MSVISLEYRGRVAILTIDNEKKLNALNQDQYYDLTQRLREVATRDDIFITLIIGKGRYFSA</sequence>
<name>A0AAE0KFP8_9PEZI</name>
<evidence type="ECO:0000313" key="1">
    <source>
        <dbReference type="EMBL" id="KAK3375362.1"/>
    </source>
</evidence>
<proteinExistence type="predicted"/>
<reference evidence="1" key="1">
    <citation type="journal article" date="2023" name="Mol. Phylogenet. Evol.">
        <title>Genome-scale phylogeny and comparative genomics of the fungal order Sordariales.</title>
        <authorList>
            <person name="Hensen N."/>
            <person name="Bonometti L."/>
            <person name="Westerberg I."/>
            <person name="Brannstrom I.O."/>
            <person name="Guillou S."/>
            <person name="Cros-Aarteil S."/>
            <person name="Calhoun S."/>
            <person name="Haridas S."/>
            <person name="Kuo A."/>
            <person name="Mondo S."/>
            <person name="Pangilinan J."/>
            <person name="Riley R."/>
            <person name="LaButti K."/>
            <person name="Andreopoulos B."/>
            <person name="Lipzen A."/>
            <person name="Chen C."/>
            <person name="Yan M."/>
            <person name="Daum C."/>
            <person name="Ng V."/>
            <person name="Clum A."/>
            <person name="Steindorff A."/>
            <person name="Ohm R.A."/>
            <person name="Martin F."/>
            <person name="Silar P."/>
            <person name="Natvig D.O."/>
            <person name="Lalanne C."/>
            <person name="Gautier V."/>
            <person name="Ament-Velasquez S.L."/>
            <person name="Kruys A."/>
            <person name="Hutchinson M.I."/>
            <person name="Powell A.J."/>
            <person name="Barry K."/>
            <person name="Miller A.N."/>
            <person name="Grigoriev I.V."/>
            <person name="Debuchy R."/>
            <person name="Gladieux P."/>
            <person name="Hiltunen Thoren M."/>
            <person name="Johannesson H."/>
        </authorList>
    </citation>
    <scope>NUCLEOTIDE SEQUENCE</scope>
    <source>
        <strain evidence="1">CBS 232.78</strain>
    </source>
</reference>
<dbReference type="Proteomes" id="UP001285441">
    <property type="component" value="Unassembled WGS sequence"/>
</dbReference>
<dbReference type="AlphaFoldDB" id="A0AAE0KFP8"/>
<accession>A0AAE0KFP8</accession>
<reference evidence="1" key="2">
    <citation type="submission" date="2023-06" db="EMBL/GenBank/DDBJ databases">
        <authorList>
            <consortium name="Lawrence Berkeley National Laboratory"/>
            <person name="Haridas S."/>
            <person name="Hensen N."/>
            <person name="Bonometti L."/>
            <person name="Westerberg I."/>
            <person name="Brannstrom I.O."/>
            <person name="Guillou S."/>
            <person name="Cros-Aarteil S."/>
            <person name="Calhoun S."/>
            <person name="Kuo A."/>
            <person name="Mondo S."/>
            <person name="Pangilinan J."/>
            <person name="Riley R."/>
            <person name="LaButti K."/>
            <person name="Andreopoulos B."/>
            <person name="Lipzen A."/>
            <person name="Chen C."/>
            <person name="Yanf M."/>
            <person name="Daum C."/>
            <person name="Ng V."/>
            <person name="Clum A."/>
            <person name="Steindorff A."/>
            <person name="Ohm R."/>
            <person name="Martin F."/>
            <person name="Silar P."/>
            <person name="Natvig D."/>
            <person name="Lalanne C."/>
            <person name="Gautier V."/>
            <person name="Ament-velasquez S.L."/>
            <person name="Kruys A."/>
            <person name="Hutchinson M.I."/>
            <person name="Powell A.J."/>
            <person name="Barry K."/>
            <person name="Miller A.N."/>
            <person name="Grigoriev I.V."/>
            <person name="Debuchy R."/>
            <person name="Gladieux P."/>
            <person name="Thoren M.H."/>
            <person name="Johannesson H."/>
        </authorList>
    </citation>
    <scope>NUCLEOTIDE SEQUENCE</scope>
    <source>
        <strain evidence="1">CBS 232.78</strain>
    </source>
</reference>
<comment type="caution">
    <text evidence="1">The sequence shown here is derived from an EMBL/GenBank/DDBJ whole genome shotgun (WGS) entry which is preliminary data.</text>
</comment>
<dbReference type="SUPFAM" id="SSF52096">
    <property type="entry name" value="ClpP/crotonase"/>
    <property type="match status" value="1"/>
</dbReference>
<dbReference type="Gene3D" id="3.90.226.10">
    <property type="entry name" value="2-enoyl-CoA Hydratase, Chain A, domain 1"/>
    <property type="match status" value="1"/>
</dbReference>
<gene>
    <name evidence="1" type="ORF">B0H63DRAFT_482693</name>
</gene>